<organism evidence="2 3">
    <name type="scientific">Rubus argutus</name>
    <name type="common">Southern blackberry</name>
    <dbReference type="NCBI Taxonomy" id="59490"/>
    <lineage>
        <taxon>Eukaryota</taxon>
        <taxon>Viridiplantae</taxon>
        <taxon>Streptophyta</taxon>
        <taxon>Embryophyta</taxon>
        <taxon>Tracheophyta</taxon>
        <taxon>Spermatophyta</taxon>
        <taxon>Magnoliopsida</taxon>
        <taxon>eudicotyledons</taxon>
        <taxon>Gunneridae</taxon>
        <taxon>Pentapetalae</taxon>
        <taxon>rosids</taxon>
        <taxon>fabids</taxon>
        <taxon>Rosales</taxon>
        <taxon>Rosaceae</taxon>
        <taxon>Rosoideae</taxon>
        <taxon>Rosoideae incertae sedis</taxon>
        <taxon>Rubus</taxon>
    </lineage>
</organism>
<dbReference type="PANTHER" id="PTHR24121:SF15">
    <property type="entry name" value="ANKYRIN REPEAT PROTEIN"/>
    <property type="match status" value="1"/>
</dbReference>
<proteinExistence type="predicted"/>
<dbReference type="SUPFAM" id="SSF48403">
    <property type="entry name" value="Ankyrin repeat"/>
    <property type="match status" value="1"/>
</dbReference>
<feature type="compositionally biased region" description="Basic and acidic residues" evidence="1">
    <location>
        <begin position="247"/>
        <end position="275"/>
    </location>
</feature>
<protein>
    <submittedName>
        <fullName evidence="2">Uncharacterized protein</fullName>
    </submittedName>
</protein>
<dbReference type="EMBL" id="JBEDUW010000002">
    <property type="protein sequence ID" value="KAK9945237.1"/>
    <property type="molecule type" value="Genomic_DNA"/>
</dbReference>
<name>A0AAW1Y8U2_RUBAR</name>
<accession>A0AAW1Y8U2</accession>
<evidence type="ECO:0000313" key="2">
    <source>
        <dbReference type="EMBL" id="KAK9945237.1"/>
    </source>
</evidence>
<reference evidence="2 3" key="1">
    <citation type="journal article" date="2023" name="G3 (Bethesda)">
        <title>A chromosome-length genome assembly and annotation of blackberry (Rubus argutus, cv. 'Hillquist').</title>
        <authorList>
            <person name="Bruna T."/>
            <person name="Aryal R."/>
            <person name="Dudchenko O."/>
            <person name="Sargent D.J."/>
            <person name="Mead D."/>
            <person name="Buti M."/>
            <person name="Cavallini A."/>
            <person name="Hytonen T."/>
            <person name="Andres J."/>
            <person name="Pham M."/>
            <person name="Weisz D."/>
            <person name="Mascagni F."/>
            <person name="Usai G."/>
            <person name="Natali L."/>
            <person name="Bassil N."/>
            <person name="Fernandez G.E."/>
            <person name="Lomsadze A."/>
            <person name="Armour M."/>
            <person name="Olukolu B."/>
            <person name="Poorten T."/>
            <person name="Britton C."/>
            <person name="Davik J."/>
            <person name="Ashrafi H."/>
            <person name="Aiden E.L."/>
            <person name="Borodovsky M."/>
            <person name="Worthington M."/>
        </authorList>
    </citation>
    <scope>NUCLEOTIDE SEQUENCE [LARGE SCALE GENOMIC DNA]</scope>
    <source>
        <strain evidence="2">PI 553951</strain>
    </source>
</reference>
<evidence type="ECO:0000256" key="1">
    <source>
        <dbReference type="SAM" id="MobiDB-lite"/>
    </source>
</evidence>
<sequence>MAEISSATNTNPSKDVSDSVKKNLFTMAMESRWEKVVIEYKKADKLAHKAKITSFNGNVRMCKCIAKSPSLVGIPNKDKETPLFLAALHGKKDAFLCLHYICTPDESQQIFYSYCRREDGDTILHCAIAGDYFDLAFQIIALYKNLVNYVNEVGFTPLHLLASKASAFKSGSHLRSGIIIIYHCIYVDELKVEQADHFQKRVINPIKEERDPEYPENYKTCINIMRVFRDIAKAVFAIAGSYSNEEMDSRKKPTDAENPKEVDGRKRSTDAENPKASHKLPKVSLQVHYKFCFDFVKLLSKAMLIVLGLGFTGIKKMRDKKKSTYGLFRSWTNC</sequence>
<dbReference type="Gene3D" id="1.25.40.20">
    <property type="entry name" value="Ankyrin repeat-containing domain"/>
    <property type="match status" value="1"/>
</dbReference>
<feature type="region of interest" description="Disordered" evidence="1">
    <location>
        <begin position="246"/>
        <end position="277"/>
    </location>
</feature>
<dbReference type="Proteomes" id="UP001457282">
    <property type="component" value="Unassembled WGS sequence"/>
</dbReference>
<dbReference type="InterPro" id="IPR036770">
    <property type="entry name" value="Ankyrin_rpt-contain_sf"/>
</dbReference>
<evidence type="ECO:0000313" key="3">
    <source>
        <dbReference type="Proteomes" id="UP001457282"/>
    </source>
</evidence>
<keyword evidence="3" id="KW-1185">Reference proteome</keyword>
<gene>
    <name evidence="2" type="ORF">M0R45_010762</name>
</gene>
<dbReference type="PANTHER" id="PTHR24121">
    <property type="entry name" value="NO MECHANORECEPTOR POTENTIAL C, ISOFORM D-RELATED"/>
    <property type="match status" value="1"/>
</dbReference>
<comment type="caution">
    <text evidence="2">The sequence shown here is derived from an EMBL/GenBank/DDBJ whole genome shotgun (WGS) entry which is preliminary data.</text>
</comment>
<dbReference type="AlphaFoldDB" id="A0AAW1Y8U2"/>